<dbReference type="UniPathway" id="UPA00378"/>
<evidence type="ECO:0000256" key="2">
    <source>
        <dbReference type="ARBA" id="ARBA00008919"/>
    </source>
</evidence>
<accession>A0A0R3SMI8</accession>
<keyword evidence="4 5" id="KW-0808">Transferase</keyword>
<evidence type="ECO:0000256" key="4">
    <source>
        <dbReference type="ARBA" id="ARBA00022679"/>
    </source>
</evidence>
<sequence length="172" mass="20531">MIFLHIQKVDIFGRQGRPIPPSPDPFQWISENYKFYLAFENSNCWYYITEKVTSNSLRYGLVPIVLGARKEDYVNTLPPHSYINVDDFKSFQDLANYLLYLDKNHTAYAEYFAWKEYGYIYVNKRLDCQTCGFVHHLNARKLKLNNISWQYFMNPSRLCFDRPLLPLYSNHS</sequence>
<evidence type="ECO:0000313" key="7">
    <source>
        <dbReference type="EMBL" id="VDL58469.1"/>
    </source>
</evidence>
<dbReference type="InterPro" id="IPR001503">
    <property type="entry name" value="Glyco_trans_10"/>
</dbReference>
<dbReference type="Proteomes" id="UP000274504">
    <property type="component" value="Unassembled WGS sequence"/>
</dbReference>
<dbReference type="WBParaSite" id="HDID_0000615301-mRNA-1">
    <property type="protein sequence ID" value="HDID_0000615301-mRNA-1"/>
    <property type="gene ID" value="HDID_0000615301"/>
</dbReference>
<protein>
    <recommendedName>
        <fullName evidence="5">Fucosyltransferase</fullName>
        <ecNumber evidence="5">2.4.1.-</ecNumber>
    </recommendedName>
</protein>
<evidence type="ECO:0000256" key="5">
    <source>
        <dbReference type="RuleBase" id="RU003832"/>
    </source>
</evidence>
<reference evidence="7 8" key="2">
    <citation type="submission" date="2018-11" db="EMBL/GenBank/DDBJ databases">
        <authorList>
            <consortium name="Pathogen Informatics"/>
        </authorList>
    </citation>
    <scope>NUCLEOTIDE SEQUENCE [LARGE SCALE GENOMIC DNA]</scope>
</reference>
<organism evidence="9">
    <name type="scientific">Hymenolepis diminuta</name>
    <name type="common">Rat tapeworm</name>
    <dbReference type="NCBI Taxonomy" id="6216"/>
    <lineage>
        <taxon>Eukaryota</taxon>
        <taxon>Metazoa</taxon>
        <taxon>Spiralia</taxon>
        <taxon>Lophotrochozoa</taxon>
        <taxon>Platyhelminthes</taxon>
        <taxon>Cestoda</taxon>
        <taxon>Eucestoda</taxon>
        <taxon>Cyclophyllidea</taxon>
        <taxon>Hymenolepididae</taxon>
        <taxon>Hymenolepis</taxon>
    </lineage>
</organism>
<comment type="similarity">
    <text evidence="2 5">Belongs to the glycosyltransferase 10 family.</text>
</comment>
<evidence type="ECO:0000259" key="6">
    <source>
        <dbReference type="Pfam" id="PF00852"/>
    </source>
</evidence>
<keyword evidence="3 5" id="KW-0328">Glycosyltransferase</keyword>
<dbReference type="Gene3D" id="3.40.50.11660">
    <property type="entry name" value="Glycosyl transferase family 10, C-terminal domain"/>
    <property type="match status" value="1"/>
</dbReference>
<dbReference type="GO" id="GO:0032580">
    <property type="term" value="C:Golgi cisterna membrane"/>
    <property type="evidence" value="ECO:0007669"/>
    <property type="project" value="UniProtKB-SubCell"/>
</dbReference>
<keyword evidence="5" id="KW-0812">Transmembrane</keyword>
<evidence type="ECO:0000313" key="9">
    <source>
        <dbReference type="WBParaSite" id="HDID_0000615301-mRNA-1"/>
    </source>
</evidence>
<dbReference type="STRING" id="6216.A0A0R3SMI8"/>
<dbReference type="OrthoDB" id="427096at2759"/>
<reference evidence="9" key="1">
    <citation type="submission" date="2017-02" db="UniProtKB">
        <authorList>
            <consortium name="WormBaseParasite"/>
        </authorList>
    </citation>
    <scope>IDENTIFICATION</scope>
</reference>
<dbReference type="EC" id="2.4.1.-" evidence="5"/>
<dbReference type="EMBL" id="UYSG01004348">
    <property type="protein sequence ID" value="VDL58469.1"/>
    <property type="molecule type" value="Genomic_DNA"/>
</dbReference>
<dbReference type="Pfam" id="PF00852">
    <property type="entry name" value="Glyco_transf_10"/>
    <property type="match status" value="1"/>
</dbReference>
<dbReference type="InterPro" id="IPR038577">
    <property type="entry name" value="GT10-like_C_sf"/>
</dbReference>
<comment type="pathway">
    <text evidence="1">Protein modification; protein glycosylation.</text>
</comment>
<dbReference type="InterPro" id="IPR055270">
    <property type="entry name" value="Glyco_tran_10_C"/>
</dbReference>
<dbReference type="PANTHER" id="PTHR11929">
    <property type="entry name" value="ALPHA- 1,3 -FUCOSYLTRANSFERASE"/>
    <property type="match status" value="1"/>
</dbReference>
<keyword evidence="5" id="KW-0472">Membrane</keyword>
<evidence type="ECO:0000256" key="3">
    <source>
        <dbReference type="ARBA" id="ARBA00022676"/>
    </source>
</evidence>
<dbReference type="SUPFAM" id="SSF53756">
    <property type="entry name" value="UDP-Glycosyltransferase/glycogen phosphorylase"/>
    <property type="match status" value="1"/>
</dbReference>
<evidence type="ECO:0000313" key="8">
    <source>
        <dbReference type="Proteomes" id="UP000274504"/>
    </source>
</evidence>
<gene>
    <name evidence="7" type="ORF">HDID_LOCUS6151</name>
</gene>
<evidence type="ECO:0000256" key="1">
    <source>
        <dbReference type="ARBA" id="ARBA00004922"/>
    </source>
</evidence>
<feature type="domain" description="Fucosyltransferase C-terminal" evidence="6">
    <location>
        <begin position="7"/>
        <end position="145"/>
    </location>
</feature>
<comment type="subcellular location">
    <subcellularLocation>
        <location evidence="5">Golgi apparatus</location>
        <location evidence="5">Golgi stack membrane</location>
        <topology evidence="5">Single-pass type II membrane protein</topology>
    </subcellularLocation>
</comment>
<proteinExistence type="inferred from homology"/>
<dbReference type="AlphaFoldDB" id="A0A0R3SMI8"/>
<keyword evidence="5" id="KW-0333">Golgi apparatus</keyword>
<name>A0A0R3SMI8_HYMDI</name>
<dbReference type="PANTHER" id="PTHR11929:SF145">
    <property type="entry name" value="ALPHA-(1,3)-FUCOSYLTRANSFERASE FUT-1"/>
    <property type="match status" value="1"/>
</dbReference>
<dbReference type="GO" id="GO:0046920">
    <property type="term" value="F:alpha-(1-&gt;3)-fucosyltransferase activity"/>
    <property type="evidence" value="ECO:0007669"/>
    <property type="project" value="TreeGrafter"/>
</dbReference>